<comment type="caution">
    <text evidence="1">The sequence shown here is derived from an EMBL/GenBank/DDBJ whole genome shotgun (WGS) entry which is preliminary data.</text>
</comment>
<sequence>MYTFYWCINLKIYTTVTYSITKAFSGLLSWRCILFLKKCLGGIVGTMPSDKMRQNLSILQEQLVRDPASYRDEFIEQYRHFESLLSLAEMQPQVKSERLLEILVDTISRSAQTVQPALRLGICKALLLLHGKLSGQDIAAFFVHGHDKQSEATERQTS</sequence>
<evidence type="ECO:0000313" key="1">
    <source>
        <dbReference type="EMBL" id="KAL1245837.1"/>
    </source>
</evidence>
<protein>
    <submittedName>
        <fullName evidence="1">Protein SDA1</fullName>
    </submittedName>
</protein>
<keyword evidence="2" id="KW-1185">Reference proteome</keyword>
<evidence type="ECO:0000313" key="2">
    <source>
        <dbReference type="Proteomes" id="UP001558632"/>
    </source>
</evidence>
<accession>A0ABR3KZ09</accession>
<dbReference type="Proteomes" id="UP001558632">
    <property type="component" value="Unassembled WGS sequence"/>
</dbReference>
<reference evidence="1 2" key="1">
    <citation type="submission" date="2024-07" db="EMBL/GenBank/DDBJ databases">
        <title>Enhanced genomic and transcriptomic resources for Trichinella pseudospiralis and T. spiralis underpin the discovery of pronounced molecular differences between stages and species.</title>
        <authorList>
            <person name="Pasi K.K."/>
            <person name="La Rosa G."/>
            <person name="Gomez-Morales M.A."/>
            <person name="Tosini F."/>
            <person name="Sumanam S."/>
            <person name="Young N.D."/>
            <person name="Chang B.C."/>
            <person name="Robin G.B."/>
        </authorList>
    </citation>
    <scope>NUCLEOTIDE SEQUENCE [LARGE SCALE GENOMIC DNA]</scope>
    <source>
        <strain evidence="1">ISS534</strain>
    </source>
</reference>
<gene>
    <name evidence="1" type="ORF">TSPI_06370</name>
</gene>
<proteinExistence type="predicted"/>
<organism evidence="1 2">
    <name type="scientific">Trichinella spiralis</name>
    <name type="common">Trichina worm</name>
    <dbReference type="NCBI Taxonomy" id="6334"/>
    <lineage>
        <taxon>Eukaryota</taxon>
        <taxon>Metazoa</taxon>
        <taxon>Ecdysozoa</taxon>
        <taxon>Nematoda</taxon>
        <taxon>Enoplea</taxon>
        <taxon>Dorylaimia</taxon>
        <taxon>Trichinellida</taxon>
        <taxon>Trichinellidae</taxon>
        <taxon>Trichinella</taxon>
    </lineage>
</organism>
<name>A0ABR3KZ09_TRISP</name>
<dbReference type="EMBL" id="JBEUSY010000066">
    <property type="protein sequence ID" value="KAL1245837.1"/>
    <property type="molecule type" value="Genomic_DNA"/>
</dbReference>